<evidence type="ECO:0000313" key="1">
    <source>
        <dbReference type="EMBL" id="QIG71273.1"/>
    </source>
</evidence>
<proteinExistence type="predicted"/>
<evidence type="ECO:0000313" key="2">
    <source>
        <dbReference type="Proteomes" id="UP000629603"/>
    </source>
</evidence>
<sequence length="70" mass="7877">MQHRYVNERRIPEPVTGSDMVSALMSYCEEYNVEIEDIVILADKMDADVGHVADAIIICTRHLGDEVDPS</sequence>
<dbReference type="EMBL" id="MN988521">
    <property type="protein sequence ID" value="QIG71273.1"/>
    <property type="molecule type" value="Genomic_DNA"/>
</dbReference>
<protein>
    <submittedName>
        <fullName evidence="1">Uncharacterized protein</fullName>
    </submittedName>
</protein>
<accession>A0A7S5UXJ6</accession>
<gene>
    <name evidence="1" type="ORF">EVB93_166</name>
</gene>
<dbReference type="Proteomes" id="UP000629603">
    <property type="component" value="Segment"/>
</dbReference>
<keyword evidence="2" id="KW-1185">Reference proteome</keyword>
<reference evidence="1 2" key="1">
    <citation type="submission" date="2020-01" db="EMBL/GenBank/DDBJ databases">
        <title>Patterns of diversity and host range of bacteriophage communities associated with bean-nodulatin bacteria.</title>
        <authorList>
            <person name="Vann Cauwenberghe J."/>
            <person name="Santamaria R.I."/>
            <person name="Bustos P."/>
            <person name="Juarez S."/>
            <person name="Gonzalez V."/>
        </authorList>
    </citation>
    <scope>NUCLEOTIDE SEQUENCE [LARGE SCALE GENOMIC DNA]</scope>
</reference>
<name>A0A7S5UXJ6_9CAUD</name>
<organism evidence="1 2">
    <name type="scientific">Rhizobium phage RHph_TM30</name>
    <dbReference type="NCBI Taxonomy" id="2509764"/>
    <lineage>
        <taxon>Viruses</taxon>
        <taxon>Duplodnaviria</taxon>
        <taxon>Heunggongvirae</taxon>
        <taxon>Uroviricota</taxon>
        <taxon>Caudoviricetes</taxon>
        <taxon>Kleczkowskaviridae</taxon>
        <taxon>Cuauhnahuacvirus</taxon>
        <taxon>Cuauhnahuacvirus TM30</taxon>
    </lineage>
</organism>